<feature type="compositionally biased region" description="Basic and acidic residues" evidence="1">
    <location>
        <begin position="88"/>
        <end position="113"/>
    </location>
</feature>
<name>A0A0K6FUW0_9AGAM</name>
<accession>A0A0K6FUW0</accession>
<reference evidence="2 3" key="1">
    <citation type="submission" date="2015-07" db="EMBL/GenBank/DDBJ databases">
        <authorList>
            <person name="Noorani M."/>
        </authorList>
    </citation>
    <scope>NUCLEOTIDE SEQUENCE [LARGE SCALE GENOMIC DNA]</scope>
    <source>
        <strain evidence="2">BBA 69670</strain>
    </source>
</reference>
<sequence>MLRVVTRSAFTGALNYCLNRTLGFKPGREFQLGLAKDIRSAQRSLRWALSTRYSSSTLGSHQTPSASSPSSGDAPSSTSGPTQNSDGHSGEKRNVGPKINLKDNQAKEKEKTNKASKSKKEKKKKKKKEEQERIIAALAEAIEKDDWPNIIRHSTLNPQLLDGWHPDEGESDWLAAHRMSEALGAIPEEEWGDIQENGIISTQKLARVTARKHMGEVTYLPEVEDEEEMEVYRNWKDAIGYDFEEVWAAERERLEKIEQRRKSGKSDGSRPGSA</sequence>
<evidence type="ECO:0000313" key="2">
    <source>
        <dbReference type="EMBL" id="CUA69864.1"/>
    </source>
</evidence>
<evidence type="ECO:0000313" key="3">
    <source>
        <dbReference type="Proteomes" id="UP000044841"/>
    </source>
</evidence>
<feature type="compositionally biased region" description="Basic residues" evidence="1">
    <location>
        <begin position="114"/>
        <end position="127"/>
    </location>
</feature>
<keyword evidence="3" id="KW-1185">Reference proteome</keyword>
<dbReference type="AlphaFoldDB" id="A0A0K6FUW0"/>
<dbReference type="Proteomes" id="UP000044841">
    <property type="component" value="Unassembled WGS sequence"/>
</dbReference>
<protein>
    <submittedName>
        <fullName evidence="2">Uncharacterized protein</fullName>
    </submittedName>
</protein>
<organism evidence="2 3">
    <name type="scientific">Rhizoctonia solani</name>
    <dbReference type="NCBI Taxonomy" id="456999"/>
    <lineage>
        <taxon>Eukaryota</taxon>
        <taxon>Fungi</taxon>
        <taxon>Dikarya</taxon>
        <taxon>Basidiomycota</taxon>
        <taxon>Agaricomycotina</taxon>
        <taxon>Agaricomycetes</taxon>
        <taxon>Cantharellales</taxon>
        <taxon>Ceratobasidiaceae</taxon>
        <taxon>Rhizoctonia</taxon>
    </lineage>
</organism>
<feature type="region of interest" description="Disordered" evidence="1">
    <location>
        <begin position="54"/>
        <end position="130"/>
    </location>
</feature>
<feature type="compositionally biased region" description="Low complexity" evidence="1">
    <location>
        <begin position="63"/>
        <end position="82"/>
    </location>
</feature>
<dbReference type="EMBL" id="CYGV01001001">
    <property type="protein sequence ID" value="CUA69864.1"/>
    <property type="molecule type" value="Genomic_DNA"/>
</dbReference>
<gene>
    <name evidence="2" type="ORF">RSOLAG22IIIB_04120</name>
</gene>
<evidence type="ECO:0000256" key="1">
    <source>
        <dbReference type="SAM" id="MobiDB-lite"/>
    </source>
</evidence>
<proteinExistence type="predicted"/>